<sequence>MQARTLSKLAIVLATGALIAGCATPQQTNTAAGTGAGAVAGAGLGALFGGGRGAAVGAGLGAVAGGVVGYNWSRIRGDVENSGARDLGVGVAEQSDGSLKVNIPSTVSFDTGSYVVKPELRPVMESVARNLAANPELRAKVVGHTDSTGQAASNQTLSLNRAGAVANNISRLGVASNRITTEGRGQNDPIADNNTVAGRAENRRVEIYLYASK</sequence>
<evidence type="ECO:0000256" key="5">
    <source>
        <dbReference type="SAM" id="SignalP"/>
    </source>
</evidence>
<evidence type="ECO:0000313" key="8">
    <source>
        <dbReference type="Proteomes" id="UP000325161"/>
    </source>
</evidence>
<keyword evidence="2 4" id="KW-0472">Membrane</keyword>
<dbReference type="InterPro" id="IPR050330">
    <property type="entry name" value="Bact_OuterMem_StrucFunc"/>
</dbReference>
<dbReference type="OrthoDB" id="1149075at2"/>
<dbReference type="Gene3D" id="3.30.1330.60">
    <property type="entry name" value="OmpA-like domain"/>
    <property type="match status" value="1"/>
</dbReference>
<dbReference type="PROSITE" id="PS51123">
    <property type="entry name" value="OMPA_2"/>
    <property type="match status" value="1"/>
</dbReference>
<dbReference type="GO" id="GO:0009279">
    <property type="term" value="C:cell outer membrane"/>
    <property type="evidence" value="ECO:0007669"/>
    <property type="project" value="UniProtKB-SubCell"/>
</dbReference>
<proteinExistence type="predicted"/>
<evidence type="ECO:0000259" key="6">
    <source>
        <dbReference type="PROSITE" id="PS51123"/>
    </source>
</evidence>
<feature type="domain" description="OmpA-like" evidence="6">
    <location>
        <begin position="96"/>
        <end position="213"/>
    </location>
</feature>
<dbReference type="Pfam" id="PF00691">
    <property type="entry name" value="OmpA"/>
    <property type="match status" value="1"/>
</dbReference>
<dbReference type="RefSeq" id="WP_148817112.1">
    <property type="nucleotide sequence ID" value="NZ_CP043046.1"/>
</dbReference>
<name>A0A5C0B086_9BURK</name>
<dbReference type="KEGG" id="pacr:FXN63_20815"/>
<evidence type="ECO:0000256" key="2">
    <source>
        <dbReference type="ARBA" id="ARBA00023136"/>
    </source>
</evidence>
<dbReference type="PANTHER" id="PTHR30329">
    <property type="entry name" value="STATOR ELEMENT OF FLAGELLAR MOTOR COMPLEX"/>
    <property type="match status" value="1"/>
</dbReference>
<evidence type="ECO:0000256" key="4">
    <source>
        <dbReference type="PROSITE-ProRule" id="PRU00473"/>
    </source>
</evidence>
<evidence type="ECO:0000256" key="1">
    <source>
        <dbReference type="ARBA" id="ARBA00004442"/>
    </source>
</evidence>
<keyword evidence="3" id="KW-0998">Cell outer membrane</keyword>
<feature type="chain" id="PRO_5022862310" evidence="5">
    <location>
        <begin position="26"/>
        <end position="213"/>
    </location>
</feature>
<gene>
    <name evidence="7" type="ORF">FXN63_20815</name>
</gene>
<dbReference type="Pfam" id="PF13441">
    <property type="entry name" value="Gly-zipper_YMGG"/>
    <property type="match status" value="1"/>
</dbReference>
<dbReference type="Proteomes" id="UP000325161">
    <property type="component" value="Chromosome"/>
</dbReference>
<evidence type="ECO:0000256" key="3">
    <source>
        <dbReference type="ARBA" id="ARBA00023237"/>
    </source>
</evidence>
<dbReference type="EMBL" id="CP043046">
    <property type="protein sequence ID" value="QEI08008.1"/>
    <property type="molecule type" value="Genomic_DNA"/>
</dbReference>
<accession>A0A5C0B086</accession>
<dbReference type="InterPro" id="IPR006665">
    <property type="entry name" value="OmpA-like"/>
</dbReference>
<evidence type="ECO:0000313" key="7">
    <source>
        <dbReference type="EMBL" id="QEI08008.1"/>
    </source>
</evidence>
<dbReference type="SUPFAM" id="SSF103088">
    <property type="entry name" value="OmpA-like"/>
    <property type="match status" value="1"/>
</dbReference>
<organism evidence="7 8">
    <name type="scientific">Pigmentiphaga aceris</name>
    <dbReference type="NCBI Taxonomy" id="1940612"/>
    <lineage>
        <taxon>Bacteria</taxon>
        <taxon>Pseudomonadati</taxon>
        <taxon>Pseudomonadota</taxon>
        <taxon>Betaproteobacteria</taxon>
        <taxon>Burkholderiales</taxon>
        <taxon>Alcaligenaceae</taxon>
        <taxon>Pigmentiphaga</taxon>
    </lineage>
</organism>
<keyword evidence="5" id="KW-0732">Signal</keyword>
<dbReference type="InterPro" id="IPR027367">
    <property type="entry name" value="Gly-zipper_YMGG"/>
</dbReference>
<dbReference type="CDD" id="cd07185">
    <property type="entry name" value="OmpA_C-like"/>
    <property type="match status" value="1"/>
</dbReference>
<keyword evidence="8" id="KW-1185">Reference proteome</keyword>
<reference evidence="7 8" key="1">
    <citation type="submission" date="2019-08" db="EMBL/GenBank/DDBJ databases">
        <title>Amphibian skin-associated Pigmentiphaga: genome sequence and occurrence across geography and hosts.</title>
        <authorList>
            <person name="Bletz M.C."/>
            <person name="Bunk B."/>
            <person name="Sproeer C."/>
            <person name="Biwer P."/>
            <person name="Reiter S."/>
            <person name="Rabemananjara F.C.E."/>
            <person name="Schulz S."/>
            <person name="Overmann J."/>
            <person name="Vences M."/>
        </authorList>
    </citation>
    <scope>NUCLEOTIDE SEQUENCE [LARGE SCALE GENOMIC DNA]</scope>
    <source>
        <strain evidence="7 8">Mada1488</strain>
    </source>
</reference>
<dbReference type="PRINTS" id="PR01021">
    <property type="entry name" value="OMPADOMAIN"/>
</dbReference>
<comment type="subcellular location">
    <subcellularLocation>
        <location evidence="1">Cell outer membrane</location>
    </subcellularLocation>
</comment>
<dbReference type="AlphaFoldDB" id="A0A5C0B086"/>
<dbReference type="InterPro" id="IPR036737">
    <property type="entry name" value="OmpA-like_sf"/>
</dbReference>
<dbReference type="InterPro" id="IPR006664">
    <property type="entry name" value="OMP_bac"/>
</dbReference>
<dbReference type="PANTHER" id="PTHR30329:SF21">
    <property type="entry name" value="LIPOPROTEIN YIAD-RELATED"/>
    <property type="match status" value="1"/>
</dbReference>
<feature type="signal peptide" evidence="5">
    <location>
        <begin position="1"/>
        <end position="25"/>
    </location>
</feature>
<dbReference type="PROSITE" id="PS51257">
    <property type="entry name" value="PROKAR_LIPOPROTEIN"/>
    <property type="match status" value="1"/>
</dbReference>
<protein>
    <submittedName>
        <fullName evidence="7">OmpA family protein</fullName>
    </submittedName>
</protein>